<gene>
    <name evidence="7" type="ORF">COC19_00925</name>
</gene>
<reference evidence="8" key="1">
    <citation type="submission" date="2017-08" db="EMBL/GenBank/DDBJ databases">
        <title>A dynamic microbial community with high functional redundancy inhabits the cold, oxic subseafloor aquifer.</title>
        <authorList>
            <person name="Tully B.J."/>
            <person name="Wheat C.G."/>
            <person name="Glazer B.T."/>
            <person name="Huber J.A."/>
        </authorList>
    </citation>
    <scope>NUCLEOTIDE SEQUENCE [LARGE SCALE GENOMIC DNA]</scope>
</reference>
<dbReference type="InterPro" id="IPR009915">
    <property type="entry name" value="NnrU_dom"/>
</dbReference>
<feature type="transmembrane region" description="Helical" evidence="5">
    <location>
        <begin position="162"/>
        <end position="180"/>
    </location>
</feature>
<evidence type="ECO:0000256" key="5">
    <source>
        <dbReference type="SAM" id="Phobius"/>
    </source>
</evidence>
<comment type="caution">
    <text evidence="7">The sequence shown here is derived from an EMBL/GenBank/DDBJ whole genome shotgun (WGS) entry which is preliminary data.</text>
</comment>
<accession>A0A2A4MUK7</accession>
<feature type="transmembrane region" description="Helical" evidence="5">
    <location>
        <begin position="123"/>
        <end position="141"/>
    </location>
</feature>
<evidence type="ECO:0000313" key="8">
    <source>
        <dbReference type="Proteomes" id="UP000218172"/>
    </source>
</evidence>
<feature type="transmembrane region" description="Helical" evidence="5">
    <location>
        <begin position="36"/>
        <end position="56"/>
    </location>
</feature>
<feature type="transmembrane region" description="Helical" evidence="5">
    <location>
        <begin position="62"/>
        <end position="86"/>
    </location>
</feature>
<protein>
    <submittedName>
        <fullName evidence="7">NnrU protein</fullName>
    </submittedName>
</protein>
<keyword evidence="2 5" id="KW-0812">Transmembrane</keyword>
<name>A0A2A4MUK7_9GAMM</name>
<evidence type="ECO:0000313" key="7">
    <source>
        <dbReference type="EMBL" id="PCH63548.1"/>
    </source>
</evidence>
<evidence type="ECO:0000256" key="4">
    <source>
        <dbReference type="ARBA" id="ARBA00023136"/>
    </source>
</evidence>
<keyword evidence="4 5" id="KW-0472">Membrane</keyword>
<keyword evidence="3 5" id="KW-1133">Transmembrane helix</keyword>
<comment type="subcellular location">
    <subcellularLocation>
        <location evidence="1">Membrane</location>
        <topology evidence="1">Multi-pass membrane protein</topology>
    </subcellularLocation>
</comment>
<dbReference type="Proteomes" id="UP000218172">
    <property type="component" value="Unassembled WGS sequence"/>
</dbReference>
<evidence type="ECO:0000256" key="2">
    <source>
        <dbReference type="ARBA" id="ARBA00022692"/>
    </source>
</evidence>
<dbReference type="GO" id="GO:0016020">
    <property type="term" value="C:membrane"/>
    <property type="evidence" value="ECO:0007669"/>
    <property type="project" value="UniProtKB-SubCell"/>
</dbReference>
<dbReference type="Pfam" id="PF07298">
    <property type="entry name" value="NnrU"/>
    <property type="match status" value="1"/>
</dbReference>
<feature type="transmembrane region" description="Helical" evidence="5">
    <location>
        <begin position="6"/>
        <end position="24"/>
    </location>
</feature>
<feature type="domain" description="NnrU" evidence="6">
    <location>
        <begin position="3"/>
        <end position="184"/>
    </location>
</feature>
<proteinExistence type="predicted"/>
<organism evidence="7 8">
    <name type="scientific">SAR86 cluster bacterium</name>
    <dbReference type="NCBI Taxonomy" id="2030880"/>
    <lineage>
        <taxon>Bacteria</taxon>
        <taxon>Pseudomonadati</taxon>
        <taxon>Pseudomonadota</taxon>
        <taxon>Gammaproteobacteria</taxon>
        <taxon>SAR86 cluster</taxon>
    </lineage>
</organism>
<dbReference type="AlphaFoldDB" id="A0A2A4MUK7"/>
<dbReference type="EMBL" id="NVQR01000013">
    <property type="protein sequence ID" value="PCH63548.1"/>
    <property type="molecule type" value="Genomic_DNA"/>
</dbReference>
<evidence type="ECO:0000259" key="6">
    <source>
        <dbReference type="Pfam" id="PF07298"/>
    </source>
</evidence>
<evidence type="ECO:0000256" key="1">
    <source>
        <dbReference type="ARBA" id="ARBA00004141"/>
    </source>
</evidence>
<evidence type="ECO:0000256" key="3">
    <source>
        <dbReference type="ARBA" id="ARBA00022989"/>
    </source>
</evidence>
<sequence>MLLLIAGIALWTIVHFIPSAGIGLKQKCISQFGLKAYSIAFALLILASLILIVFGWRSSAPSYLYSLPPVFKVIAILLMLIAFQLFGAVMRPSKIKSYVRHPQLTGLIVWSTGHLLVNGDTRSLLLFGGLGLWAMVEIFLINRREGEWIKAEVPSWIQEIKGIVISLVIFLVVIAVHPLIAGVRIM</sequence>